<dbReference type="EC" id="1.17.7.4" evidence="2"/>
<evidence type="ECO:0000256" key="1">
    <source>
        <dbReference type="SAM" id="MobiDB-lite"/>
    </source>
</evidence>
<evidence type="ECO:0000313" key="2">
    <source>
        <dbReference type="EMBL" id="CAA9384691.1"/>
    </source>
</evidence>
<feature type="compositionally biased region" description="Low complexity" evidence="1">
    <location>
        <begin position="88"/>
        <end position="101"/>
    </location>
</feature>
<proteinExistence type="predicted"/>
<feature type="compositionally biased region" description="Basic and acidic residues" evidence="1">
    <location>
        <begin position="186"/>
        <end position="196"/>
    </location>
</feature>
<feature type="non-terminal residue" evidence="2">
    <location>
        <position position="312"/>
    </location>
</feature>
<dbReference type="GO" id="GO:0051745">
    <property type="term" value="F:4-hydroxy-3-methylbut-2-enyl diphosphate reductase activity"/>
    <property type="evidence" value="ECO:0007669"/>
    <property type="project" value="UniProtKB-EC"/>
</dbReference>
<protein>
    <submittedName>
        <fullName evidence="2">4-hydroxy-3-methylbut-2-enyl diphosphate reductase</fullName>
        <ecNumber evidence="2">1.17.7.4</ecNumber>
    </submittedName>
</protein>
<feature type="compositionally biased region" description="Low complexity" evidence="1">
    <location>
        <begin position="210"/>
        <end position="228"/>
    </location>
</feature>
<dbReference type="EMBL" id="CADCUX010000012">
    <property type="protein sequence ID" value="CAA9384691.1"/>
    <property type="molecule type" value="Genomic_DNA"/>
</dbReference>
<feature type="region of interest" description="Disordered" evidence="1">
    <location>
        <begin position="1"/>
        <end position="312"/>
    </location>
</feature>
<feature type="compositionally biased region" description="Basic and acidic residues" evidence="1">
    <location>
        <begin position="20"/>
        <end position="32"/>
    </location>
</feature>
<feature type="compositionally biased region" description="Low complexity" evidence="1">
    <location>
        <begin position="290"/>
        <end position="312"/>
    </location>
</feature>
<feature type="non-terminal residue" evidence="2">
    <location>
        <position position="1"/>
    </location>
</feature>
<sequence>LLRRRGPRHRDRGARAGQVRRADLRAPRDRAQHLRRQRPQGQGRDLHRGPGRGAARRDAGVLGPWREQGGAGGSAGARLRRVRRHLPAGDQGSRGSGQARQGRLRVHHDRPQGPPRSGGHDGPAGSRHPPGGGRGRCRPRAARAAGQACRGDADHPERGRRRRDHGRCAGALPQHPCAQDAGHLLRHPEPAGRREGPVAPGGRGDRGRQPHQQQQQPPGRAGPQAGRGQLHGRQRRRTAAAVAGGQGPRGPHGRRLGTRGAGARGDRPRQGAGRGVGAQDGRHRGDGEVPAAEGAPPGRPGIEAGRPGQRAL</sequence>
<dbReference type="AlphaFoldDB" id="A0A6J4NCG6"/>
<reference evidence="2" key="1">
    <citation type="submission" date="2020-02" db="EMBL/GenBank/DDBJ databases">
        <authorList>
            <person name="Meier V. D."/>
        </authorList>
    </citation>
    <scope>NUCLEOTIDE SEQUENCE</scope>
    <source>
        <strain evidence="2">AVDCRST_MAG51</strain>
    </source>
</reference>
<name>A0A6J4NCG6_9BURK</name>
<accession>A0A6J4NCG6</accession>
<gene>
    <name evidence="2" type="ORF">AVDCRST_MAG51-24</name>
</gene>
<feature type="compositionally biased region" description="Basic residues" evidence="1">
    <location>
        <begin position="1"/>
        <end position="12"/>
    </location>
</feature>
<organism evidence="2">
    <name type="scientific">uncultured Ramlibacter sp</name>
    <dbReference type="NCBI Taxonomy" id="260755"/>
    <lineage>
        <taxon>Bacteria</taxon>
        <taxon>Pseudomonadati</taxon>
        <taxon>Pseudomonadota</taxon>
        <taxon>Betaproteobacteria</taxon>
        <taxon>Burkholderiales</taxon>
        <taxon>Comamonadaceae</taxon>
        <taxon>Ramlibacter</taxon>
        <taxon>environmental samples</taxon>
    </lineage>
</organism>
<keyword evidence="2" id="KW-0560">Oxidoreductase</keyword>